<reference evidence="1 2" key="1">
    <citation type="journal article" date="2018" name="Evol. Lett.">
        <title>Horizontal gene cluster transfer increased hallucinogenic mushroom diversity.</title>
        <authorList>
            <person name="Reynolds H.T."/>
            <person name="Vijayakumar V."/>
            <person name="Gluck-Thaler E."/>
            <person name="Korotkin H.B."/>
            <person name="Matheny P.B."/>
            <person name="Slot J.C."/>
        </authorList>
    </citation>
    <scope>NUCLEOTIDE SEQUENCE [LARGE SCALE GENOMIC DNA]</scope>
    <source>
        <strain evidence="1 2">SRW20</strain>
    </source>
</reference>
<dbReference type="Proteomes" id="UP000284706">
    <property type="component" value="Unassembled WGS sequence"/>
</dbReference>
<proteinExistence type="predicted"/>
<dbReference type="InParanoid" id="A0A409VWL4"/>
<accession>A0A409VWL4</accession>
<evidence type="ECO:0000313" key="2">
    <source>
        <dbReference type="Proteomes" id="UP000284706"/>
    </source>
</evidence>
<keyword evidence="2" id="KW-1185">Reference proteome</keyword>
<evidence type="ECO:0000313" key="1">
    <source>
        <dbReference type="EMBL" id="PPQ70656.1"/>
    </source>
</evidence>
<comment type="caution">
    <text evidence="1">The sequence shown here is derived from an EMBL/GenBank/DDBJ whole genome shotgun (WGS) entry which is preliminary data.</text>
</comment>
<dbReference type="EMBL" id="NHYE01005533">
    <property type="protein sequence ID" value="PPQ70656.1"/>
    <property type="molecule type" value="Genomic_DNA"/>
</dbReference>
<dbReference type="AlphaFoldDB" id="A0A409VWL4"/>
<sequence length="78" mass="8902">MSPKQTGPFFQVGDKVIFNADYTTKSQRKVCKGTKGIIEVIQASQFKRGVHYYNIKLSNGTMLYGIDEEYLDYEAPED</sequence>
<organism evidence="1 2">
    <name type="scientific">Gymnopilus dilepis</name>
    <dbReference type="NCBI Taxonomy" id="231916"/>
    <lineage>
        <taxon>Eukaryota</taxon>
        <taxon>Fungi</taxon>
        <taxon>Dikarya</taxon>
        <taxon>Basidiomycota</taxon>
        <taxon>Agaricomycotina</taxon>
        <taxon>Agaricomycetes</taxon>
        <taxon>Agaricomycetidae</taxon>
        <taxon>Agaricales</taxon>
        <taxon>Agaricineae</taxon>
        <taxon>Hymenogastraceae</taxon>
        <taxon>Gymnopilus</taxon>
    </lineage>
</organism>
<name>A0A409VWL4_9AGAR</name>
<protein>
    <recommendedName>
        <fullName evidence="3">Hypervirulence associated protein TUDOR domain-containing protein</fullName>
    </recommendedName>
</protein>
<evidence type="ECO:0008006" key="3">
    <source>
        <dbReference type="Google" id="ProtNLM"/>
    </source>
</evidence>
<gene>
    <name evidence="1" type="ORF">CVT26_010078</name>
</gene>